<sequence>VSDAQQVDLSTRVAGIDLANPVLLASGTCGYGEELEPFLRLAEVGGIITKTITPEPRSGNRPPRIVETPSGMLNAIGLQNPGLEGFVEHKWPFLSTLETKVIVNIAAPTVEQHGEMTARIDALGGVAGIEGNISCPNIREGGVLFGCNPRASADVISTVRRHTKLPVIAKLTPNVTDITEIARSVVDAGADAVSLINTLVGMAVDIEARRPILGNVTGGLSG</sequence>
<comment type="cofactor">
    <cofactor evidence="1">
        <name>FMN</name>
        <dbReference type="ChEBI" id="CHEBI:58210"/>
    </cofactor>
</comment>
<feature type="domain" description="Dihydroorotate dehydrogenase catalytic" evidence="7">
    <location>
        <begin position="9"/>
        <end position="222"/>
    </location>
</feature>
<keyword evidence="6" id="KW-0560">Oxidoreductase</keyword>
<dbReference type="NCBIfam" id="NF005574">
    <property type="entry name" value="PRK07259.1"/>
    <property type="match status" value="1"/>
</dbReference>
<dbReference type="SUPFAM" id="SSF51395">
    <property type="entry name" value="FMN-linked oxidoreductases"/>
    <property type="match status" value="1"/>
</dbReference>
<dbReference type="InterPro" id="IPR001295">
    <property type="entry name" value="Dihydroorotate_DH_CS"/>
</dbReference>
<reference evidence="8" key="1">
    <citation type="submission" date="2018-05" db="EMBL/GenBank/DDBJ databases">
        <authorList>
            <person name="Lanie J.A."/>
            <person name="Ng W.-L."/>
            <person name="Kazmierczak K.M."/>
            <person name="Andrzejewski T.M."/>
            <person name="Davidsen T.M."/>
            <person name="Wayne K.J."/>
            <person name="Tettelin H."/>
            <person name="Glass J.I."/>
            <person name="Rusch D."/>
            <person name="Podicherti R."/>
            <person name="Tsui H.-C.T."/>
            <person name="Winkler M.E."/>
        </authorList>
    </citation>
    <scope>NUCLEOTIDE SEQUENCE</scope>
</reference>
<dbReference type="GO" id="GO:0044205">
    <property type="term" value="P:'de novo' UMP biosynthetic process"/>
    <property type="evidence" value="ECO:0007669"/>
    <property type="project" value="UniProtKB-UniPathway"/>
</dbReference>
<dbReference type="InterPro" id="IPR033888">
    <property type="entry name" value="DHOD_1B"/>
</dbReference>
<accession>A0A383DBN8</accession>
<dbReference type="GO" id="GO:0004152">
    <property type="term" value="F:dihydroorotate dehydrogenase activity"/>
    <property type="evidence" value="ECO:0007669"/>
    <property type="project" value="InterPro"/>
</dbReference>
<evidence type="ECO:0000256" key="2">
    <source>
        <dbReference type="ARBA" id="ARBA00004725"/>
    </source>
</evidence>
<dbReference type="GO" id="GO:0006207">
    <property type="term" value="P:'de novo' pyrimidine nucleobase biosynthetic process"/>
    <property type="evidence" value="ECO:0007669"/>
    <property type="project" value="InterPro"/>
</dbReference>
<gene>
    <name evidence="8" type="ORF">METZ01_LOCUS494761</name>
</gene>
<organism evidence="8">
    <name type="scientific">marine metagenome</name>
    <dbReference type="NCBI Taxonomy" id="408172"/>
    <lineage>
        <taxon>unclassified sequences</taxon>
        <taxon>metagenomes</taxon>
        <taxon>ecological metagenomes</taxon>
    </lineage>
</organism>
<evidence type="ECO:0000259" key="7">
    <source>
        <dbReference type="Pfam" id="PF01180"/>
    </source>
</evidence>
<protein>
    <recommendedName>
        <fullName evidence="7">Dihydroorotate dehydrogenase catalytic domain-containing protein</fullName>
    </recommendedName>
</protein>
<dbReference type="PANTHER" id="PTHR48109">
    <property type="entry name" value="DIHYDROOROTATE DEHYDROGENASE (QUINONE), MITOCHONDRIAL-RELATED"/>
    <property type="match status" value="1"/>
</dbReference>
<dbReference type="PANTHER" id="PTHR48109:SF1">
    <property type="entry name" value="DIHYDROOROTATE DEHYDROGENASE (FUMARATE)"/>
    <property type="match status" value="1"/>
</dbReference>
<evidence type="ECO:0000313" key="8">
    <source>
        <dbReference type="EMBL" id="SVE41907.1"/>
    </source>
</evidence>
<dbReference type="Pfam" id="PF01180">
    <property type="entry name" value="DHO_dh"/>
    <property type="match status" value="1"/>
</dbReference>
<dbReference type="CDD" id="cd04740">
    <property type="entry name" value="DHOD_1B_like"/>
    <property type="match status" value="1"/>
</dbReference>
<dbReference type="PROSITE" id="PS00911">
    <property type="entry name" value="DHODEHASE_1"/>
    <property type="match status" value="1"/>
</dbReference>
<dbReference type="InterPro" id="IPR005720">
    <property type="entry name" value="Dihydroorotate_DH_cat"/>
</dbReference>
<dbReference type="GO" id="GO:0005737">
    <property type="term" value="C:cytoplasm"/>
    <property type="evidence" value="ECO:0007669"/>
    <property type="project" value="InterPro"/>
</dbReference>
<dbReference type="EMBL" id="UINC01215967">
    <property type="protein sequence ID" value="SVE41907.1"/>
    <property type="molecule type" value="Genomic_DNA"/>
</dbReference>
<name>A0A383DBN8_9ZZZZ</name>
<evidence type="ECO:0000256" key="6">
    <source>
        <dbReference type="ARBA" id="ARBA00023002"/>
    </source>
</evidence>
<evidence type="ECO:0000256" key="1">
    <source>
        <dbReference type="ARBA" id="ARBA00001917"/>
    </source>
</evidence>
<dbReference type="Gene3D" id="3.20.20.70">
    <property type="entry name" value="Aldolase class I"/>
    <property type="match status" value="1"/>
</dbReference>
<proteinExistence type="predicted"/>
<keyword evidence="3" id="KW-0285">Flavoprotein</keyword>
<keyword evidence="5" id="KW-0665">Pyrimidine biosynthesis</keyword>
<dbReference type="InterPro" id="IPR050074">
    <property type="entry name" value="DHO_dehydrogenase"/>
</dbReference>
<dbReference type="InterPro" id="IPR013785">
    <property type="entry name" value="Aldolase_TIM"/>
</dbReference>
<keyword evidence="4" id="KW-0288">FMN</keyword>
<evidence type="ECO:0000256" key="4">
    <source>
        <dbReference type="ARBA" id="ARBA00022643"/>
    </source>
</evidence>
<feature type="non-terminal residue" evidence="8">
    <location>
        <position position="1"/>
    </location>
</feature>
<evidence type="ECO:0000256" key="3">
    <source>
        <dbReference type="ARBA" id="ARBA00022630"/>
    </source>
</evidence>
<dbReference type="UniPathway" id="UPA00070"/>
<feature type="non-terminal residue" evidence="8">
    <location>
        <position position="222"/>
    </location>
</feature>
<evidence type="ECO:0000256" key="5">
    <source>
        <dbReference type="ARBA" id="ARBA00022975"/>
    </source>
</evidence>
<comment type="pathway">
    <text evidence="2">Pyrimidine metabolism; UMP biosynthesis via de novo pathway.</text>
</comment>
<dbReference type="AlphaFoldDB" id="A0A383DBN8"/>